<sequence>MKVQNDQITTTVIDILSSTVEFSIFLRILQRNQMIPHLNQLGNITLVAPINSAFTYAYPNHNEEQILQEFDFQDLSRYIIDQPINSKSIDGVIISHSKALRDDHERTISSPVLIRSFPEDGIFEINNLNVIETDLFADTQNSYVQGISKTFNNIVPLQETLDKIPDLSIFNKIIEGQDLQNKTVLAFNDSVMSLFTDYQLNYLFNKKYGGDDLKYILDSLILNGVFGGILNVTTYDNNGFKILFESESSGESLTMNSTIKSTSSNILSSNGIIHIFEDQEIIQEIQLNVLKTLVGLDCTSFVDELIFQDLSHLITDDSIEQTIFHTRDNNQNERIYTQSKGSNLYHFIKDLNLDNLYDINTTLFTTDFCSSKKLGSRDHCQRLKIEKFGNDSIILNNNILVESGPYIVGNTSIYLTDEELSTPGDLFNSIGQFFHCATSLKYLHEFELNKLPKNKNGYTYLLPCFNSYDNFGLTLNYLEQNPLLLEKVMKNFILEGLLYTDSNSDYFNWKNLNKDIVQLSNINFVDDKFNFNFNNLKLSLQKGGDIIFNQGVAQPLNHFFLPDSIEILNEDIIKSVESKLFMRYLSFFPYLKTLLNNHTVLLPSATSLSKSNFEYNSTLEQLLTIHLIPKESTSKLLNCADDITTLNNKINLTCTRPANHDAFLSIKDDKNNSNFVRILTKGCNNDQDLCVFEIDQPITFEDNHFHISLPGIAFAVGILLGSLSMVLVLICLMLVFLRKRKDSVRRESDEQFENERSSLISNSSNYNINSNGNINSDFDSGYSTMAVIDPINVKKTNK</sequence>
<accession>A0A9P8PYZ4</accession>
<evidence type="ECO:0000313" key="3">
    <source>
        <dbReference type="EMBL" id="KAH3680140.1"/>
    </source>
</evidence>
<proteinExistence type="predicted"/>
<keyword evidence="4" id="KW-1185">Reference proteome</keyword>
<dbReference type="OrthoDB" id="286301at2759"/>
<dbReference type="Proteomes" id="UP000769528">
    <property type="component" value="Unassembled WGS sequence"/>
</dbReference>
<dbReference type="PROSITE" id="PS50213">
    <property type="entry name" value="FAS1"/>
    <property type="match status" value="1"/>
</dbReference>
<organism evidence="3 4">
    <name type="scientific">Wickerhamomyces mucosus</name>
    <dbReference type="NCBI Taxonomy" id="1378264"/>
    <lineage>
        <taxon>Eukaryota</taxon>
        <taxon>Fungi</taxon>
        <taxon>Dikarya</taxon>
        <taxon>Ascomycota</taxon>
        <taxon>Saccharomycotina</taxon>
        <taxon>Saccharomycetes</taxon>
        <taxon>Phaffomycetales</taxon>
        <taxon>Wickerhamomycetaceae</taxon>
        <taxon>Wickerhamomyces</taxon>
    </lineage>
</organism>
<keyword evidence="1" id="KW-0472">Membrane</keyword>
<dbReference type="Pfam" id="PF02469">
    <property type="entry name" value="Fasciclin"/>
    <property type="match status" value="1"/>
</dbReference>
<evidence type="ECO:0000256" key="1">
    <source>
        <dbReference type="SAM" id="Phobius"/>
    </source>
</evidence>
<dbReference type="Gene3D" id="2.30.180.10">
    <property type="entry name" value="FAS1 domain"/>
    <property type="match status" value="2"/>
</dbReference>
<dbReference type="InterPro" id="IPR036378">
    <property type="entry name" value="FAS1_dom_sf"/>
</dbReference>
<feature type="transmembrane region" description="Helical" evidence="1">
    <location>
        <begin position="712"/>
        <end position="737"/>
    </location>
</feature>
<evidence type="ECO:0000313" key="4">
    <source>
        <dbReference type="Proteomes" id="UP000769528"/>
    </source>
</evidence>
<comment type="caution">
    <text evidence="3">The sequence shown here is derived from an EMBL/GenBank/DDBJ whole genome shotgun (WGS) entry which is preliminary data.</text>
</comment>
<keyword evidence="1" id="KW-1133">Transmembrane helix</keyword>
<dbReference type="AlphaFoldDB" id="A0A9P8PYZ4"/>
<reference evidence="3" key="1">
    <citation type="journal article" date="2021" name="Open Biol.">
        <title>Shared evolutionary footprints suggest mitochondrial oxidative damage underlies multiple complex I losses in fungi.</title>
        <authorList>
            <person name="Schikora-Tamarit M.A."/>
            <person name="Marcet-Houben M."/>
            <person name="Nosek J."/>
            <person name="Gabaldon T."/>
        </authorList>
    </citation>
    <scope>NUCLEOTIDE SEQUENCE</scope>
    <source>
        <strain evidence="3">CBS6341</strain>
    </source>
</reference>
<protein>
    <recommendedName>
        <fullName evidence="2">FAS1 domain-containing protein</fullName>
    </recommendedName>
</protein>
<reference evidence="3" key="2">
    <citation type="submission" date="2021-01" db="EMBL/GenBank/DDBJ databases">
        <authorList>
            <person name="Schikora-Tamarit M.A."/>
        </authorList>
    </citation>
    <scope>NUCLEOTIDE SEQUENCE</scope>
    <source>
        <strain evidence="3">CBS6341</strain>
    </source>
</reference>
<keyword evidence="1" id="KW-0812">Transmembrane</keyword>
<dbReference type="InterPro" id="IPR000782">
    <property type="entry name" value="FAS1_domain"/>
</dbReference>
<dbReference type="SUPFAM" id="SSF82153">
    <property type="entry name" value="FAS1 domain"/>
    <property type="match status" value="4"/>
</dbReference>
<feature type="domain" description="FAS1" evidence="2">
    <location>
        <begin position="9"/>
        <end position="96"/>
    </location>
</feature>
<name>A0A9P8PYZ4_9ASCO</name>
<evidence type="ECO:0000259" key="2">
    <source>
        <dbReference type="PROSITE" id="PS50213"/>
    </source>
</evidence>
<dbReference type="EMBL" id="JAEUBF010000159">
    <property type="protein sequence ID" value="KAH3680140.1"/>
    <property type="molecule type" value="Genomic_DNA"/>
</dbReference>
<gene>
    <name evidence="3" type="ORF">WICMUC_000541</name>
</gene>